<evidence type="ECO:0000256" key="3">
    <source>
        <dbReference type="ARBA" id="ARBA00022516"/>
    </source>
</evidence>
<dbReference type="Pfam" id="PF01151">
    <property type="entry name" value="ELO"/>
    <property type="match status" value="1"/>
</dbReference>
<accession>A0A1I7ZXH7</accession>
<feature type="transmembrane region" description="Helical" evidence="11">
    <location>
        <begin position="63"/>
        <end position="83"/>
    </location>
</feature>
<feature type="transmembrane region" description="Helical" evidence="11">
    <location>
        <begin position="29"/>
        <end position="51"/>
    </location>
</feature>
<keyword evidence="8 11" id="KW-0443">Lipid metabolism</keyword>
<dbReference type="GO" id="GO:0034626">
    <property type="term" value="P:fatty acid elongation, polyunsaturated fatty acid"/>
    <property type="evidence" value="ECO:0007669"/>
    <property type="project" value="TreeGrafter"/>
</dbReference>
<evidence type="ECO:0000256" key="4">
    <source>
        <dbReference type="ARBA" id="ARBA00022679"/>
    </source>
</evidence>
<comment type="catalytic activity">
    <reaction evidence="11">
        <text>a very-long-chain acyl-CoA + malonyl-CoA + H(+) = a very-long-chain 3-oxoacyl-CoA + CO2 + CoA</text>
        <dbReference type="Rhea" id="RHEA:32727"/>
        <dbReference type="ChEBI" id="CHEBI:15378"/>
        <dbReference type="ChEBI" id="CHEBI:16526"/>
        <dbReference type="ChEBI" id="CHEBI:57287"/>
        <dbReference type="ChEBI" id="CHEBI:57384"/>
        <dbReference type="ChEBI" id="CHEBI:90725"/>
        <dbReference type="ChEBI" id="CHEBI:90736"/>
        <dbReference type="EC" id="2.3.1.199"/>
    </reaction>
</comment>
<keyword evidence="12" id="KW-1185">Reference proteome</keyword>
<protein>
    <recommendedName>
        <fullName evidence="11">Elongation of very long chain fatty acids protein</fullName>
        <ecNumber evidence="11">2.3.1.199</ecNumber>
    </recommendedName>
    <alternativeName>
        <fullName evidence="11">Very-long-chain 3-oxoacyl-CoA synthase</fullName>
    </alternativeName>
</protein>
<keyword evidence="10 11" id="KW-0275">Fatty acid biosynthesis</keyword>
<name>A0A1I7ZXH7_9BILA</name>
<evidence type="ECO:0000256" key="2">
    <source>
        <dbReference type="ARBA" id="ARBA00005194"/>
    </source>
</evidence>
<evidence type="ECO:0000256" key="10">
    <source>
        <dbReference type="ARBA" id="ARBA00023160"/>
    </source>
</evidence>
<evidence type="ECO:0000256" key="9">
    <source>
        <dbReference type="ARBA" id="ARBA00023136"/>
    </source>
</evidence>
<dbReference type="WBParaSite" id="L893_g30761.t1">
    <property type="protein sequence ID" value="L893_g30761.t1"/>
    <property type="gene ID" value="L893_g30761"/>
</dbReference>
<dbReference type="GO" id="GO:0009922">
    <property type="term" value="F:fatty acid elongase activity"/>
    <property type="evidence" value="ECO:0007669"/>
    <property type="project" value="UniProtKB-EC"/>
</dbReference>
<keyword evidence="7 11" id="KW-1133">Transmembrane helix</keyword>
<evidence type="ECO:0000256" key="11">
    <source>
        <dbReference type="RuleBase" id="RU361115"/>
    </source>
</evidence>
<keyword evidence="6 11" id="KW-0276">Fatty acid metabolism</keyword>
<feature type="transmembrane region" description="Helical" evidence="11">
    <location>
        <begin position="103"/>
        <end position="125"/>
    </location>
</feature>
<keyword evidence="3 11" id="KW-0444">Lipid biosynthesis</keyword>
<keyword evidence="5 11" id="KW-0812">Transmembrane</keyword>
<evidence type="ECO:0000256" key="1">
    <source>
        <dbReference type="ARBA" id="ARBA00004141"/>
    </source>
</evidence>
<comment type="subcellular location">
    <subcellularLocation>
        <location evidence="1">Membrane</location>
        <topology evidence="1">Multi-pass membrane protein</topology>
    </subcellularLocation>
</comment>
<dbReference type="GO" id="GO:0042761">
    <property type="term" value="P:very long-chain fatty acid biosynthetic process"/>
    <property type="evidence" value="ECO:0007669"/>
    <property type="project" value="TreeGrafter"/>
</dbReference>
<dbReference type="EC" id="2.3.1.199" evidence="11"/>
<feature type="transmembrane region" description="Helical" evidence="11">
    <location>
        <begin position="186"/>
        <end position="204"/>
    </location>
</feature>
<proteinExistence type="inferred from homology"/>
<comment type="pathway">
    <text evidence="2">Lipid metabolism; fatty acid biosynthesis.</text>
</comment>
<dbReference type="AlphaFoldDB" id="A0A1I7ZXH7"/>
<evidence type="ECO:0000313" key="13">
    <source>
        <dbReference type="WBParaSite" id="L893_g30761.t1"/>
    </source>
</evidence>
<dbReference type="GO" id="GO:0005789">
    <property type="term" value="C:endoplasmic reticulum membrane"/>
    <property type="evidence" value="ECO:0007669"/>
    <property type="project" value="TreeGrafter"/>
</dbReference>
<dbReference type="PANTHER" id="PTHR11157">
    <property type="entry name" value="FATTY ACID ACYL TRANSFERASE-RELATED"/>
    <property type="match status" value="1"/>
</dbReference>
<evidence type="ECO:0000313" key="12">
    <source>
        <dbReference type="Proteomes" id="UP000095287"/>
    </source>
</evidence>
<reference evidence="13" key="1">
    <citation type="submission" date="2016-11" db="UniProtKB">
        <authorList>
            <consortium name="WormBaseParasite"/>
        </authorList>
    </citation>
    <scope>IDENTIFICATION</scope>
</reference>
<evidence type="ECO:0000256" key="8">
    <source>
        <dbReference type="ARBA" id="ARBA00023098"/>
    </source>
</evidence>
<organism evidence="12 13">
    <name type="scientific">Steinernema glaseri</name>
    <dbReference type="NCBI Taxonomy" id="37863"/>
    <lineage>
        <taxon>Eukaryota</taxon>
        <taxon>Metazoa</taxon>
        <taxon>Ecdysozoa</taxon>
        <taxon>Nematoda</taxon>
        <taxon>Chromadorea</taxon>
        <taxon>Rhabditida</taxon>
        <taxon>Tylenchina</taxon>
        <taxon>Panagrolaimomorpha</taxon>
        <taxon>Strongyloidoidea</taxon>
        <taxon>Steinernematidae</taxon>
        <taxon>Steinernema</taxon>
    </lineage>
</organism>
<dbReference type="GO" id="GO:0019367">
    <property type="term" value="P:fatty acid elongation, saturated fatty acid"/>
    <property type="evidence" value="ECO:0007669"/>
    <property type="project" value="TreeGrafter"/>
</dbReference>
<keyword evidence="9 11" id="KW-0472">Membrane</keyword>
<feature type="transmembrane region" description="Helical" evidence="11">
    <location>
        <begin position="216"/>
        <end position="239"/>
    </location>
</feature>
<evidence type="ECO:0000256" key="5">
    <source>
        <dbReference type="ARBA" id="ARBA00022692"/>
    </source>
</evidence>
<comment type="similarity">
    <text evidence="11">Belongs to the ELO family.</text>
</comment>
<dbReference type="Proteomes" id="UP000095287">
    <property type="component" value="Unplaced"/>
</dbReference>
<dbReference type="UniPathway" id="UPA00094"/>
<sequence length="258" mass="30418">MELSMPGWLLEMLIHPYDYDKAIAIMWDFLTYSLVVSLLYFVVIFLVKRVMHDQEPFCPEWPLYLCYFCTFVGLLIGFFSYIASFFTEDAAPDVLLPITEPIGFWRLLFTIAKLADFGNTLSIVLRNKPIIVLHWFQHIVALKFSLFNYGGKDSFTDCLVFMNSHARFAIYRYFSFSLLDERPPRFVLWWIASVQLIVFGRSLLNFEHLQFVKYPLGHLVIVLIILEVTYLVEFAMFFYQCNLENAKNQKNAIQKKEE</sequence>
<keyword evidence="4 11" id="KW-0808">Transferase</keyword>
<dbReference type="InterPro" id="IPR002076">
    <property type="entry name" value="ELO_fam"/>
</dbReference>
<dbReference type="PANTHER" id="PTHR11157:SF17">
    <property type="entry name" value="ELONGATION OF VERY LONG CHAIN FATTY ACIDS PROTEIN 6"/>
    <property type="match status" value="1"/>
</dbReference>
<evidence type="ECO:0000256" key="6">
    <source>
        <dbReference type="ARBA" id="ARBA00022832"/>
    </source>
</evidence>
<dbReference type="GO" id="GO:0030148">
    <property type="term" value="P:sphingolipid biosynthetic process"/>
    <property type="evidence" value="ECO:0007669"/>
    <property type="project" value="TreeGrafter"/>
</dbReference>
<evidence type="ECO:0000256" key="7">
    <source>
        <dbReference type="ARBA" id="ARBA00022989"/>
    </source>
</evidence>
<dbReference type="GO" id="GO:0034625">
    <property type="term" value="P:fatty acid elongation, monounsaturated fatty acid"/>
    <property type="evidence" value="ECO:0007669"/>
    <property type="project" value="TreeGrafter"/>
</dbReference>